<evidence type="ECO:0000313" key="8">
    <source>
        <dbReference type="EMBL" id="KAG9245630.1"/>
    </source>
</evidence>
<dbReference type="Proteomes" id="UP000887226">
    <property type="component" value="Unassembled WGS sequence"/>
</dbReference>
<protein>
    <submittedName>
        <fullName evidence="8">Monooxygenase</fullName>
    </submittedName>
</protein>
<dbReference type="Pfam" id="PF01494">
    <property type="entry name" value="FAD_binding_3"/>
    <property type="match status" value="1"/>
</dbReference>
<sequence length="445" mass="48863">MLDSTKDLKICIIGAGMGGLTAALATAREGFTNIHVFETASNLGFVGAGIQLAPNMARVLDRLGVWASIEKEAVVLRNTSIRDGASDSEHGFVDLGYIKETYHYAHMVGHRASLAGALYEGCQYEKAITFHFSTSVEAVTSYDPKPEFTAVPRQGEPFTVQCDVLLASDGVKSKARIAMLEALNVKTSVKDTNQAAYRIMLTRDQIQDDPELLELIDGERVIRWIGAKRHIIAYPISNKQIYNISTMQPDTNFAAAPSETYTTKGSKSAMLEVFGDFCPKIQRMLNLVPEGEVCEWKLRVHEPLPTWIHGSMALLGDACHPTLPHLAQGAAQAIEDAAVLGVVLGKITDTKHETINKALKVYEEVRKDRAEKMIEMAAASGRALHLGDGAAKEERDRQFKEAKENGGAVPDKWADADVQKMIYGFDCQEIAARTFDERFKTSSVL</sequence>
<evidence type="ECO:0000313" key="9">
    <source>
        <dbReference type="Proteomes" id="UP000887226"/>
    </source>
</evidence>
<keyword evidence="9" id="KW-1185">Reference proteome</keyword>
<keyword evidence="5 8" id="KW-0503">Monooxygenase</keyword>
<dbReference type="GO" id="GO:0071949">
    <property type="term" value="F:FAD binding"/>
    <property type="evidence" value="ECO:0007669"/>
    <property type="project" value="InterPro"/>
</dbReference>
<dbReference type="SUPFAM" id="SSF51905">
    <property type="entry name" value="FAD/NAD(P)-binding domain"/>
    <property type="match status" value="1"/>
</dbReference>
<dbReference type="InterPro" id="IPR036188">
    <property type="entry name" value="FAD/NAD-bd_sf"/>
</dbReference>
<dbReference type="PANTHER" id="PTHR13789">
    <property type="entry name" value="MONOOXYGENASE"/>
    <property type="match status" value="1"/>
</dbReference>
<dbReference type="GO" id="GO:0004497">
    <property type="term" value="F:monooxygenase activity"/>
    <property type="evidence" value="ECO:0007669"/>
    <property type="project" value="UniProtKB-KW"/>
</dbReference>
<name>A0A9P7Z660_9HELO</name>
<dbReference type="PANTHER" id="PTHR13789:SF147">
    <property type="entry name" value="PUTATIVE (AFU_ORTHOLOGUE AFUA_2G01950)-RELATED"/>
    <property type="match status" value="1"/>
</dbReference>
<gene>
    <name evidence="8" type="ORF">BJ878DRAFT_6725</name>
</gene>
<feature type="compositionally biased region" description="Basic and acidic residues" evidence="6">
    <location>
        <begin position="390"/>
        <end position="404"/>
    </location>
</feature>
<evidence type="ECO:0000256" key="2">
    <source>
        <dbReference type="ARBA" id="ARBA00022630"/>
    </source>
</evidence>
<keyword evidence="4" id="KW-0560">Oxidoreductase</keyword>
<comment type="caution">
    <text evidence="8">The sequence shown here is derived from an EMBL/GenBank/DDBJ whole genome shotgun (WGS) entry which is preliminary data.</text>
</comment>
<evidence type="ECO:0000256" key="6">
    <source>
        <dbReference type="SAM" id="MobiDB-lite"/>
    </source>
</evidence>
<keyword evidence="3" id="KW-0274">FAD</keyword>
<evidence type="ECO:0000256" key="4">
    <source>
        <dbReference type="ARBA" id="ARBA00023002"/>
    </source>
</evidence>
<evidence type="ECO:0000256" key="3">
    <source>
        <dbReference type="ARBA" id="ARBA00022827"/>
    </source>
</evidence>
<dbReference type="OrthoDB" id="1878542at2759"/>
<comment type="similarity">
    <text evidence="1">Belongs to the paxM FAD-dependent monooxygenase family.</text>
</comment>
<dbReference type="EMBL" id="MU253837">
    <property type="protein sequence ID" value="KAG9245630.1"/>
    <property type="molecule type" value="Genomic_DNA"/>
</dbReference>
<dbReference type="Gene3D" id="3.50.50.60">
    <property type="entry name" value="FAD/NAD(P)-binding domain"/>
    <property type="match status" value="1"/>
</dbReference>
<dbReference type="InterPro" id="IPR002938">
    <property type="entry name" value="FAD-bd"/>
</dbReference>
<evidence type="ECO:0000256" key="5">
    <source>
        <dbReference type="ARBA" id="ARBA00023033"/>
    </source>
</evidence>
<accession>A0A9P7Z660</accession>
<evidence type="ECO:0000259" key="7">
    <source>
        <dbReference type="Pfam" id="PF01494"/>
    </source>
</evidence>
<dbReference type="PRINTS" id="PR00420">
    <property type="entry name" value="RNGMNOXGNASE"/>
</dbReference>
<feature type="region of interest" description="Disordered" evidence="6">
    <location>
        <begin position="389"/>
        <end position="410"/>
    </location>
</feature>
<dbReference type="FunFam" id="3.50.50.60:FF:000115">
    <property type="entry name" value="Salicylate hydroxylase, putative"/>
    <property type="match status" value="1"/>
</dbReference>
<feature type="domain" description="FAD-binding" evidence="7">
    <location>
        <begin position="8"/>
        <end position="376"/>
    </location>
</feature>
<dbReference type="AlphaFoldDB" id="A0A9P7Z660"/>
<proteinExistence type="inferred from homology"/>
<organism evidence="8 9">
    <name type="scientific">Calycina marina</name>
    <dbReference type="NCBI Taxonomy" id="1763456"/>
    <lineage>
        <taxon>Eukaryota</taxon>
        <taxon>Fungi</taxon>
        <taxon>Dikarya</taxon>
        <taxon>Ascomycota</taxon>
        <taxon>Pezizomycotina</taxon>
        <taxon>Leotiomycetes</taxon>
        <taxon>Helotiales</taxon>
        <taxon>Pezizellaceae</taxon>
        <taxon>Calycina</taxon>
    </lineage>
</organism>
<dbReference type="InterPro" id="IPR050493">
    <property type="entry name" value="FAD-dep_Monooxygenase_BioMet"/>
</dbReference>
<keyword evidence="2" id="KW-0285">Flavoprotein</keyword>
<reference evidence="8" key="1">
    <citation type="journal article" date="2021" name="IMA Fungus">
        <title>Genomic characterization of three marine fungi, including Emericellopsis atlantica sp. nov. with signatures of a generalist lifestyle and marine biomass degradation.</title>
        <authorList>
            <person name="Hagestad O.C."/>
            <person name="Hou L."/>
            <person name="Andersen J.H."/>
            <person name="Hansen E.H."/>
            <person name="Altermark B."/>
            <person name="Li C."/>
            <person name="Kuhnert E."/>
            <person name="Cox R.J."/>
            <person name="Crous P.W."/>
            <person name="Spatafora J.W."/>
            <person name="Lail K."/>
            <person name="Amirebrahimi M."/>
            <person name="Lipzen A."/>
            <person name="Pangilinan J."/>
            <person name="Andreopoulos W."/>
            <person name="Hayes R.D."/>
            <person name="Ng V."/>
            <person name="Grigoriev I.V."/>
            <person name="Jackson S.A."/>
            <person name="Sutton T.D.S."/>
            <person name="Dobson A.D.W."/>
            <person name="Rama T."/>
        </authorList>
    </citation>
    <scope>NUCLEOTIDE SEQUENCE</scope>
    <source>
        <strain evidence="8">TRa3180A</strain>
    </source>
</reference>
<evidence type="ECO:0000256" key="1">
    <source>
        <dbReference type="ARBA" id="ARBA00007992"/>
    </source>
</evidence>
<dbReference type="SUPFAM" id="SSF54373">
    <property type="entry name" value="FAD-linked reductases, C-terminal domain"/>
    <property type="match status" value="1"/>
</dbReference>